<dbReference type="EMBL" id="JAODZE010000006">
    <property type="protein sequence ID" value="MDH0146264.1"/>
    <property type="molecule type" value="Genomic_DNA"/>
</dbReference>
<proteinExistence type="predicted"/>
<name>A0AA42KSL4_STUST</name>
<gene>
    <name evidence="1" type="ORF">N7335_07670</name>
</gene>
<comment type="caution">
    <text evidence="1">The sequence shown here is derived from an EMBL/GenBank/DDBJ whole genome shotgun (WGS) entry which is preliminary data.</text>
</comment>
<evidence type="ECO:0000313" key="1">
    <source>
        <dbReference type="EMBL" id="MDH0146264.1"/>
    </source>
</evidence>
<evidence type="ECO:0000313" key="2">
    <source>
        <dbReference type="Proteomes" id="UP001158076"/>
    </source>
</evidence>
<protein>
    <submittedName>
        <fullName evidence="1">DUF2703 domain-containing protein</fullName>
    </submittedName>
</protein>
<organism evidence="1 2">
    <name type="scientific">Stutzerimonas stutzeri</name>
    <name type="common">Pseudomonas stutzeri</name>
    <dbReference type="NCBI Taxonomy" id="316"/>
    <lineage>
        <taxon>Bacteria</taxon>
        <taxon>Pseudomonadati</taxon>
        <taxon>Pseudomonadota</taxon>
        <taxon>Gammaproteobacteria</taxon>
        <taxon>Pseudomonadales</taxon>
        <taxon>Pseudomonadaceae</taxon>
        <taxon>Stutzerimonas</taxon>
    </lineage>
</organism>
<dbReference type="GO" id="GO:0003676">
    <property type="term" value="F:nucleic acid binding"/>
    <property type="evidence" value="ECO:0007669"/>
    <property type="project" value="InterPro"/>
</dbReference>
<dbReference type="SUPFAM" id="SSF53098">
    <property type="entry name" value="Ribonuclease H-like"/>
    <property type="match status" value="1"/>
</dbReference>
<dbReference type="Gene3D" id="3.30.420.10">
    <property type="entry name" value="Ribonuclease H-like superfamily/Ribonuclease H"/>
    <property type="match status" value="1"/>
</dbReference>
<dbReference type="KEGG" id="psz:PSTAB_2160"/>
<reference evidence="1" key="1">
    <citation type="submission" date="2022-09" db="EMBL/GenBank/DDBJ databases">
        <title>Intensive care unit water sources are persistently colonized with multi-drug resistant bacteria and are the site of extensive horizontal gene transfer of antibiotic resistance genes.</title>
        <authorList>
            <person name="Diorio-Toth L."/>
        </authorList>
    </citation>
    <scope>NUCLEOTIDE SEQUENCE</scope>
    <source>
        <strain evidence="1">GD04147</strain>
    </source>
</reference>
<dbReference type="RefSeq" id="WP_013982921.1">
    <property type="nucleotide sequence ID" value="NC_015740.1"/>
</dbReference>
<accession>A0AA42KSL4</accession>
<dbReference type="InterPro" id="IPR036397">
    <property type="entry name" value="RNaseH_sf"/>
</dbReference>
<sequence>MLGRQIDKPRRLATSNWANPLLTEAQQAYAANDAYAALQVFLALPAEHQQELLMAAQRAQSATADTTMDPLVIRWQRLVNDSGQTCDRCGATEQAVRQASRRLQQALRRFGVRVRVQTCALTPADFLRTPLESNRIWIAGVPLERWLGAAHGQSKCCSACGEANCRTLELNETRYEAVPAALIVQAGLLAAQRLLGHPVEAPVAPSLPDDDCCA</sequence>
<dbReference type="InterPro" id="IPR012337">
    <property type="entry name" value="RNaseH-like_sf"/>
</dbReference>
<dbReference type="InterPro" id="IPR021219">
    <property type="entry name" value="DUF2703"/>
</dbReference>
<dbReference type="Proteomes" id="UP001158076">
    <property type="component" value="Unassembled WGS sequence"/>
</dbReference>
<dbReference type="AlphaFoldDB" id="A0AA42KSL4"/>
<dbReference type="Pfam" id="PF10865">
    <property type="entry name" value="DUF2703"/>
    <property type="match status" value="1"/>
</dbReference>